<comment type="catalytic activity">
    <reaction evidence="1 15">
        <text>GTP = 3',5'-cyclic GMP + diphosphate</text>
        <dbReference type="Rhea" id="RHEA:13665"/>
        <dbReference type="ChEBI" id="CHEBI:33019"/>
        <dbReference type="ChEBI" id="CHEBI:37565"/>
        <dbReference type="ChEBI" id="CHEBI:57746"/>
        <dbReference type="EC" id="4.6.1.2"/>
    </reaction>
</comment>
<dbReference type="CDD" id="cd06352">
    <property type="entry name" value="PBP1_NPR_GC-like"/>
    <property type="match status" value="1"/>
</dbReference>
<feature type="transmembrane region" description="Helical" evidence="16">
    <location>
        <begin position="371"/>
        <end position="395"/>
    </location>
</feature>
<dbReference type="Pfam" id="PF01094">
    <property type="entry name" value="ANF_receptor"/>
    <property type="match status" value="1"/>
</dbReference>
<dbReference type="Pfam" id="PF00211">
    <property type="entry name" value="Guanylate_cyc"/>
    <property type="match status" value="1"/>
</dbReference>
<evidence type="ECO:0000256" key="7">
    <source>
        <dbReference type="ARBA" id="ARBA00022741"/>
    </source>
</evidence>
<dbReference type="GO" id="GO:0007635">
    <property type="term" value="P:chemosensory behavior"/>
    <property type="evidence" value="ECO:0007669"/>
    <property type="project" value="UniProtKB-ARBA"/>
</dbReference>
<evidence type="ECO:0000256" key="3">
    <source>
        <dbReference type="ARBA" id="ARBA00012202"/>
    </source>
</evidence>
<evidence type="ECO:0000256" key="8">
    <source>
        <dbReference type="ARBA" id="ARBA00022989"/>
    </source>
</evidence>
<feature type="domain" description="Guanylate cyclase" evidence="18">
    <location>
        <begin position="781"/>
        <end position="911"/>
    </location>
</feature>
<keyword evidence="9 16" id="KW-0472">Membrane</keyword>
<dbReference type="Gene3D" id="3.40.50.2300">
    <property type="match status" value="2"/>
</dbReference>
<dbReference type="GO" id="GO:0004383">
    <property type="term" value="F:guanylate cyclase activity"/>
    <property type="evidence" value="ECO:0007669"/>
    <property type="project" value="UniProtKB-EC"/>
</dbReference>
<proteinExistence type="inferred from homology"/>
<dbReference type="InterPro" id="IPR001054">
    <property type="entry name" value="A/G_cyclase"/>
</dbReference>
<dbReference type="InterPro" id="IPR029787">
    <property type="entry name" value="Nucleotide_cyclase"/>
</dbReference>
<evidence type="ECO:0000259" key="18">
    <source>
        <dbReference type="PROSITE" id="PS50125"/>
    </source>
</evidence>
<dbReference type="CDD" id="cd07302">
    <property type="entry name" value="CHD"/>
    <property type="match status" value="1"/>
</dbReference>
<keyword evidence="5 16" id="KW-0812">Transmembrane</keyword>
<evidence type="ECO:0000256" key="1">
    <source>
        <dbReference type="ARBA" id="ARBA00001436"/>
    </source>
</evidence>
<organism evidence="19 20">
    <name type="scientific">Ditylenchus dipsaci</name>
    <dbReference type="NCBI Taxonomy" id="166011"/>
    <lineage>
        <taxon>Eukaryota</taxon>
        <taxon>Metazoa</taxon>
        <taxon>Ecdysozoa</taxon>
        <taxon>Nematoda</taxon>
        <taxon>Chromadorea</taxon>
        <taxon>Rhabditida</taxon>
        <taxon>Tylenchina</taxon>
        <taxon>Tylenchomorpha</taxon>
        <taxon>Sphaerularioidea</taxon>
        <taxon>Anguinidae</taxon>
        <taxon>Anguininae</taxon>
        <taxon>Ditylenchus</taxon>
    </lineage>
</organism>
<keyword evidence="11" id="KW-0325">Glycoprotein</keyword>
<dbReference type="InterPro" id="IPR011009">
    <property type="entry name" value="Kinase-like_dom_sf"/>
</dbReference>
<evidence type="ECO:0000256" key="14">
    <source>
        <dbReference type="RuleBase" id="RU000405"/>
    </source>
</evidence>
<dbReference type="GO" id="GO:0001653">
    <property type="term" value="F:peptide receptor activity"/>
    <property type="evidence" value="ECO:0007669"/>
    <property type="project" value="TreeGrafter"/>
</dbReference>
<feature type="domain" description="Protein kinase" evidence="17">
    <location>
        <begin position="443"/>
        <end position="723"/>
    </location>
</feature>
<keyword evidence="13 15" id="KW-0141">cGMP biosynthesis</keyword>
<protein>
    <recommendedName>
        <fullName evidence="3 15">Guanylate cyclase</fullName>
        <ecNumber evidence="3 15">4.6.1.2</ecNumber>
    </recommendedName>
</protein>
<dbReference type="Gene3D" id="1.10.510.10">
    <property type="entry name" value="Transferase(Phosphotransferase) domain 1"/>
    <property type="match status" value="1"/>
</dbReference>
<dbReference type="GO" id="GO:0004672">
    <property type="term" value="F:protein kinase activity"/>
    <property type="evidence" value="ECO:0007669"/>
    <property type="project" value="InterPro"/>
</dbReference>
<keyword evidence="10" id="KW-0675">Receptor</keyword>
<evidence type="ECO:0000256" key="5">
    <source>
        <dbReference type="ARBA" id="ARBA00022692"/>
    </source>
</evidence>
<evidence type="ECO:0000313" key="19">
    <source>
        <dbReference type="Proteomes" id="UP000887574"/>
    </source>
</evidence>
<comment type="similarity">
    <text evidence="14">Belongs to the adenylyl cyclase class-4/guanylyl cyclase family.</text>
</comment>
<dbReference type="InterPro" id="IPR018297">
    <property type="entry name" value="A/G_cyclase_CS"/>
</dbReference>
<dbReference type="Proteomes" id="UP000887574">
    <property type="component" value="Unplaced"/>
</dbReference>
<dbReference type="EC" id="4.6.1.2" evidence="3 15"/>
<dbReference type="InterPro" id="IPR011645">
    <property type="entry name" value="HNOB_dom_associated"/>
</dbReference>
<dbReference type="SMART" id="SM00044">
    <property type="entry name" value="CYCc"/>
    <property type="match status" value="1"/>
</dbReference>
<keyword evidence="12 14" id="KW-0456">Lyase</keyword>
<evidence type="ECO:0000259" key="17">
    <source>
        <dbReference type="PROSITE" id="PS50011"/>
    </source>
</evidence>
<dbReference type="GO" id="GO:0005524">
    <property type="term" value="F:ATP binding"/>
    <property type="evidence" value="ECO:0007669"/>
    <property type="project" value="InterPro"/>
</dbReference>
<evidence type="ECO:0000256" key="11">
    <source>
        <dbReference type="ARBA" id="ARBA00023180"/>
    </source>
</evidence>
<dbReference type="PANTHER" id="PTHR11920:SF495">
    <property type="entry name" value="RECEPTOR-TYPE GUANYLATE CYCLASE GCY-7"/>
    <property type="match status" value="1"/>
</dbReference>
<dbReference type="SUPFAM" id="SSF53822">
    <property type="entry name" value="Periplasmic binding protein-like I"/>
    <property type="match status" value="1"/>
</dbReference>
<dbReference type="GO" id="GO:0035556">
    <property type="term" value="P:intracellular signal transduction"/>
    <property type="evidence" value="ECO:0007669"/>
    <property type="project" value="InterPro"/>
</dbReference>
<dbReference type="Pfam" id="PF07714">
    <property type="entry name" value="PK_Tyr_Ser-Thr"/>
    <property type="match status" value="1"/>
</dbReference>
<keyword evidence="19" id="KW-1185">Reference proteome</keyword>
<evidence type="ECO:0000256" key="15">
    <source>
        <dbReference type="RuleBase" id="RU003431"/>
    </source>
</evidence>
<name>A0A915EFH3_9BILA</name>
<dbReference type="InterPro" id="IPR001828">
    <property type="entry name" value="ANF_lig-bd_rcpt"/>
</dbReference>
<evidence type="ECO:0000256" key="10">
    <source>
        <dbReference type="ARBA" id="ARBA00023170"/>
    </source>
</evidence>
<dbReference type="GO" id="GO:0006935">
    <property type="term" value="P:chemotaxis"/>
    <property type="evidence" value="ECO:0007669"/>
    <property type="project" value="UniProtKB-ARBA"/>
</dbReference>
<keyword evidence="6" id="KW-0732">Signal</keyword>
<keyword evidence="8 16" id="KW-1133">Transmembrane helix</keyword>
<keyword evidence="7" id="KW-0547">Nucleotide-binding</keyword>
<evidence type="ECO:0000256" key="13">
    <source>
        <dbReference type="ARBA" id="ARBA00023293"/>
    </source>
</evidence>
<dbReference type="PANTHER" id="PTHR11920">
    <property type="entry name" value="GUANYLYL CYCLASE"/>
    <property type="match status" value="1"/>
</dbReference>
<accession>A0A915EFH3</accession>
<reference evidence="20" key="1">
    <citation type="submission" date="2022-11" db="UniProtKB">
        <authorList>
            <consortium name="WormBaseParasite"/>
        </authorList>
    </citation>
    <scope>IDENTIFICATION</scope>
</reference>
<evidence type="ECO:0000256" key="12">
    <source>
        <dbReference type="ARBA" id="ARBA00023239"/>
    </source>
</evidence>
<evidence type="ECO:0000256" key="9">
    <source>
        <dbReference type="ARBA" id="ARBA00023136"/>
    </source>
</evidence>
<evidence type="ECO:0000256" key="2">
    <source>
        <dbReference type="ARBA" id="ARBA00004251"/>
    </source>
</evidence>
<keyword evidence="4" id="KW-1003">Cell membrane</keyword>
<dbReference type="PROSITE" id="PS50125">
    <property type="entry name" value="GUANYLATE_CYCLASE_2"/>
    <property type="match status" value="1"/>
</dbReference>
<dbReference type="FunFam" id="3.30.70.1230:FF:000023">
    <property type="entry name" value="Guanylate cyclase"/>
    <property type="match status" value="1"/>
</dbReference>
<dbReference type="AlphaFoldDB" id="A0A915EFH3"/>
<dbReference type="Gene3D" id="6.10.250.780">
    <property type="match status" value="1"/>
</dbReference>
<dbReference type="SUPFAM" id="SSF55073">
    <property type="entry name" value="Nucleotide cyclase"/>
    <property type="match status" value="1"/>
</dbReference>
<comment type="subcellular location">
    <subcellularLocation>
        <location evidence="2">Cell membrane</location>
        <topology evidence="2">Single-pass type I membrane protein</topology>
    </subcellularLocation>
</comment>
<dbReference type="InterPro" id="IPR000719">
    <property type="entry name" value="Prot_kinase_dom"/>
</dbReference>
<dbReference type="GO" id="GO:0005886">
    <property type="term" value="C:plasma membrane"/>
    <property type="evidence" value="ECO:0007669"/>
    <property type="project" value="UniProtKB-SubCell"/>
</dbReference>
<dbReference type="InterPro" id="IPR001245">
    <property type="entry name" value="Ser-Thr/Tyr_kinase_cat_dom"/>
</dbReference>
<evidence type="ECO:0000256" key="6">
    <source>
        <dbReference type="ARBA" id="ARBA00022729"/>
    </source>
</evidence>
<dbReference type="InterPro" id="IPR050401">
    <property type="entry name" value="Cyclic_nucleotide_synthase"/>
</dbReference>
<evidence type="ECO:0000256" key="16">
    <source>
        <dbReference type="SAM" id="Phobius"/>
    </source>
</evidence>
<dbReference type="WBParaSite" id="jg4774">
    <property type="protein sequence ID" value="jg4774"/>
    <property type="gene ID" value="jg4774"/>
</dbReference>
<dbReference type="PROSITE" id="PS00452">
    <property type="entry name" value="GUANYLATE_CYCLASE_1"/>
    <property type="match status" value="1"/>
</dbReference>
<dbReference type="Pfam" id="PF07701">
    <property type="entry name" value="HNOBA"/>
    <property type="match status" value="1"/>
</dbReference>
<dbReference type="Gene3D" id="3.30.70.1230">
    <property type="entry name" value="Nucleotide cyclase"/>
    <property type="match status" value="1"/>
</dbReference>
<dbReference type="SUPFAM" id="SSF56112">
    <property type="entry name" value="Protein kinase-like (PK-like)"/>
    <property type="match status" value="1"/>
</dbReference>
<evidence type="ECO:0000256" key="4">
    <source>
        <dbReference type="ARBA" id="ARBA00022475"/>
    </source>
</evidence>
<evidence type="ECO:0000313" key="20">
    <source>
        <dbReference type="WBParaSite" id="jg4774"/>
    </source>
</evidence>
<dbReference type="InterPro" id="IPR028082">
    <property type="entry name" value="Peripla_BP_I"/>
</dbReference>
<dbReference type="PROSITE" id="PS50011">
    <property type="entry name" value="PROTEIN_KINASE_DOM"/>
    <property type="match status" value="1"/>
</dbReference>
<dbReference type="GO" id="GO:0004016">
    <property type="term" value="F:adenylate cyclase activity"/>
    <property type="evidence" value="ECO:0007669"/>
    <property type="project" value="TreeGrafter"/>
</dbReference>
<dbReference type="GO" id="GO:0007168">
    <property type="term" value="P:receptor guanylyl cyclase signaling pathway"/>
    <property type="evidence" value="ECO:0007669"/>
    <property type="project" value="TreeGrafter"/>
</dbReference>
<sequence>MPPVSSTQTPIIPIRVGILIPKNTTTPYSFHNSAGAVTLALDRILEEKILPSSTNFTFVWMYEECTESTAAGLTYQLIRNYAVVAANERNDCTIGFKDVVDSWNASDINFTIDNIKARSRIVLLCFDDIIQQREFVLKLYDAGLQNEDYVFIFPDTDVTMAVDSGEQPFWVQRRLDNMTVSDGRDSDAEAIGRRSFQLTLDMNTDSNTNFAEFSKKVMAKMTQWPFYCDTCNNGEQASIYAPFLYDAFYAYGLALSNTFNQSGTSPQIYRNGTLVSNYSNLHFRGMTGSVAIGEDGIRNSIYALAAYNSKNTMDNYVLFQVIDVNTNITVLYTDPATTIWASRGGKKPLAIPLCGFDGKRCPLSPFEIYKAYIISGIVLGVLLIAGCIFFIYYIFNARLQEIRQQNLLWQIPFSSLSKVKSKSKAAESARSLQSGPSTTSTKFTLDSMIISKSFGLYNYHGERIIGLKHGVDNLALTELDMQELRNMRQLDHENLNRFYGISMDGPEMLSMWKFCSRGSIKDVLNNNSMSKDAVFIFSIIRELCEGIYFIHNSALSCHGHLKSSFCLIDERWQVKISYYGLKMLKKLENSKRKAKDLLWKAPELLRMEDDAFAIGTKSADVYSFGVIASEVVNMKPAWEEPAGETERFRNAEEIVYLVKKGGLMPPRPTIRPAVPDLNPALQHLIRDCWTENPSERPKIETIRSLLRSMRNGGTTNLMDHVFNMLEQYAGTLEEEVEERTKELVEEKKKSDILLYRMLPRQVADRLKLGQSVEPESYDCVTVFFSDVVSFTVLSSRLKPLQVVNLLNELYTNFDAIIAEHDVYKVETIGDGYLCVSGLPKRNGNEHASHVANMSLRFMRSLDSFTIPSMPNEKIKLRIGLHSGPCVAGVVGLAMPRYCLFGDTVNTASRMESSSTANRIHISNDTNRFLTQVVGGFVTESRGEVIIKGKGVMETFWLIGHQNSQESLNNNSSTQEQTPVTHIVSEPEPVLRQRNHQINNDEDRVLKPNPQAGMYEHTYYSQPNNTLSNNV</sequence>